<gene>
    <name evidence="1" type="ORF">ACFQL9_15780</name>
</gene>
<proteinExistence type="predicted"/>
<evidence type="ECO:0008006" key="3">
    <source>
        <dbReference type="Google" id="ProtNLM"/>
    </source>
</evidence>
<dbReference type="Proteomes" id="UP001596461">
    <property type="component" value="Unassembled WGS sequence"/>
</dbReference>
<name>A0ABD5WGR8_9EURY</name>
<comment type="caution">
    <text evidence="1">The sequence shown here is derived from an EMBL/GenBank/DDBJ whole genome shotgun (WGS) entry which is preliminary data.</text>
</comment>
<keyword evidence="2" id="KW-1185">Reference proteome</keyword>
<dbReference type="GeneID" id="81124647"/>
<evidence type="ECO:0000313" key="2">
    <source>
        <dbReference type="Proteomes" id="UP001596461"/>
    </source>
</evidence>
<organism evidence="1 2">
    <name type="scientific">Halobaculum lipolyticum</name>
    <dbReference type="NCBI Taxonomy" id="3032001"/>
    <lineage>
        <taxon>Archaea</taxon>
        <taxon>Methanobacteriati</taxon>
        <taxon>Methanobacteriota</taxon>
        <taxon>Stenosarchaea group</taxon>
        <taxon>Halobacteria</taxon>
        <taxon>Halobacteriales</taxon>
        <taxon>Haloferacaceae</taxon>
        <taxon>Halobaculum</taxon>
    </lineage>
</organism>
<reference evidence="1 2" key="1">
    <citation type="journal article" date="2019" name="Int. J. Syst. Evol. Microbiol.">
        <title>The Global Catalogue of Microorganisms (GCM) 10K type strain sequencing project: providing services to taxonomists for standard genome sequencing and annotation.</title>
        <authorList>
            <consortium name="The Broad Institute Genomics Platform"/>
            <consortium name="The Broad Institute Genome Sequencing Center for Infectious Disease"/>
            <person name="Wu L."/>
            <person name="Ma J."/>
        </authorList>
    </citation>
    <scope>NUCLEOTIDE SEQUENCE [LARGE SCALE GENOMIC DNA]</scope>
    <source>
        <strain evidence="1 2">DT31</strain>
    </source>
</reference>
<dbReference type="AlphaFoldDB" id="A0ABD5WGR8"/>
<protein>
    <recommendedName>
        <fullName evidence="3">CRISPR-associated exonuclease Cas4</fullName>
    </recommendedName>
</protein>
<evidence type="ECO:0000313" key="1">
    <source>
        <dbReference type="EMBL" id="MFC7071104.1"/>
    </source>
</evidence>
<sequence>MPPAKTTFSDLATAAYCPRQLYYDRREDDREPPPEATARIDLAFRYPALRGMDDAELAAEPIDRDPADYRAALARLAERPDWDGLTDPDGTRVLLDGKDARGIAHKVLGTTGADAHDDEGEPTGDPPVPVVVSPGEPPDRGVWEPQSVRAVAAMHALSWEEGRRIRRALVEYPAHAVVREVRLSVRRSGTYRRVLRTVRGIDGPPARLSNDAKCRECRHRSNCGVRTRSLRSLLGL</sequence>
<dbReference type="EMBL" id="JBHTAH010000017">
    <property type="protein sequence ID" value="MFC7071104.1"/>
    <property type="molecule type" value="Genomic_DNA"/>
</dbReference>
<dbReference type="RefSeq" id="WP_284032763.1">
    <property type="nucleotide sequence ID" value="NZ_CP126154.1"/>
</dbReference>
<accession>A0ABD5WGR8</accession>